<accession>A0ABS8ZF78</accession>
<name>A0ABS8ZF78_9PSEU</name>
<dbReference type="Proteomes" id="UP001521150">
    <property type="component" value="Unassembled WGS sequence"/>
</dbReference>
<evidence type="ECO:0000313" key="1">
    <source>
        <dbReference type="EMBL" id="MCE7006471.1"/>
    </source>
</evidence>
<reference evidence="1 2" key="1">
    <citation type="submission" date="2021-12" db="EMBL/GenBank/DDBJ databases">
        <title>Genome sequence of Kibdelosporangium philippinense ATCC 49844.</title>
        <authorList>
            <person name="Fedorov E.A."/>
            <person name="Omeragic M."/>
            <person name="Shalygina K.F."/>
            <person name="Maclea K.S."/>
        </authorList>
    </citation>
    <scope>NUCLEOTIDE SEQUENCE [LARGE SCALE GENOMIC DNA]</scope>
    <source>
        <strain evidence="1 2">ATCC 49844</strain>
    </source>
</reference>
<dbReference type="EMBL" id="JAJVCN010000002">
    <property type="protein sequence ID" value="MCE7006471.1"/>
    <property type="molecule type" value="Genomic_DNA"/>
</dbReference>
<proteinExistence type="predicted"/>
<sequence>MQTKMPGLGSAPITVMSLRRQASTPTIEFKVIEGDVLVGRTNLAPLPNKWIDTEVEIKVGNGSAGHVGWIVRSGGATVLNVRKSGVDT</sequence>
<comment type="caution">
    <text evidence="1">The sequence shown here is derived from an EMBL/GenBank/DDBJ whole genome shotgun (WGS) entry which is preliminary data.</text>
</comment>
<evidence type="ECO:0000313" key="2">
    <source>
        <dbReference type="Proteomes" id="UP001521150"/>
    </source>
</evidence>
<organism evidence="1 2">
    <name type="scientific">Kibdelosporangium philippinense</name>
    <dbReference type="NCBI Taxonomy" id="211113"/>
    <lineage>
        <taxon>Bacteria</taxon>
        <taxon>Bacillati</taxon>
        <taxon>Actinomycetota</taxon>
        <taxon>Actinomycetes</taxon>
        <taxon>Pseudonocardiales</taxon>
        <taxon>Pseudonocardiaceae</taxon>
        <taxon>Kibdelosporangium</taxon>
    </lineage>
</organism>
<dbReference type="RefSeq" id="WP_233727938.1">
    <property type="nucleotide sequence ID" value="NZ_JAJVCN010000002.1"/>
</dbReference>
<gene>
    <name evidence="1" type="ORF">LWC34_27115</name>
</gene>
<keyword evidence="2" id="KW-1185">Reference proteome</keyword>
<protein>
    <submittedName>
        <fullName evidence="1">Uncharacterized protein</fullName>
    </submittedName>
</protein>